<feature type="transmembrane region" description="Helical" evidence="10">
    <location>
        <begin position="31"/>
        <end position="50"/>
    </location>
</feature>
<accession>A0A846JDR8</accession>
<feature type="coiled-coil region" evidence="9">
    <location>
        <begin position="155"/>
        <end position="189"/>
    </location>
</feature>
<evidence type="ECO:0000256" key="4">
    <source>
        <dbReference type="ARBA" id="ARBA00022679"/>
    </source>
</evidence>
<dbReference type="Gene3D" id="1.20.5.1930">
    <property type="match status" value="1"/>
</dbReference>
<evidence type="ECO:0000256" key="9">
    <source>
        <dbReference type="SAM" id="Coils"/>
    </source>
</evidence>
<evidence type="ECO:0000259" key="11">
    <source>
        <dbReference type="Pfam" id="PF07730"/>
    </source>
</evidence>
<protein>
    <recommendedName>
        <fullName evidence="2">histidine kinase</fullName>
        <ecNumber evidence="2">2.7.13.3</ecNumber>
    </recommendedName>
</protein>
<dbReference type="InterPro" id="IPR011712">
    <property type="entry name" value="Sig_transdc_His_kin_sub3_dim/P"/>
</dbReference>
<evidence type="ECO:0000256" key="10">
    <source>
        <dbReference type="SAM" id="Phobius"/>
    </source>
</evidence>
<dbReference type="Gene3D" id="3.30.565.10">
    <property type="entry name" value="Histidine kinase-like ATPase, C-terminal domain"/>
    <property type="match status" value="1"/>
</dbReference>
<dbReference type="GO" id="GO:0005524">
    <property type="term" value="F:ATP binding"/>
    <property type="evidence" value="ECO:0007669"/>
    <property type="project" value="UniProtKB-KW"/>
</dbReference>
<dbReference type="SUPFAM" id="SSF55874">
    <property type="entry name" value="ATPase domain of HSP90 chaperone/DNA topoisomerase II/histidine kinase"/>
    <property type="match status" value="1"/>
</dbReference>
<name>A0A846JDR8_CLOBO</name>
<keyword evidence="6 12" id="KW-0418">Kinase</keyword>
<dbReference type="InterPro" id="IPR050482">
    <property type="entry name" value="Sensor_HK_TwoCompSys"/>
</dbReference>
<reference evidence="12 13" key="1">
    <citation type="submission" date="2019-04" db="EMBL/GenBank/DDBJ databases">
        <title>Genome sequencing of Clostridium botulinum Groups I-IV and Clostridium butyricum.</title>
        <authorList>
            <person name="Brunt J."/>
            <person name="Van Vliet A.H.M."/>
            <person name="Stringer S.C."/>
            <person name="Carter A.T."/>
            <person name="Peck M.W."/>
        </authorList>
    </citation>
    <scope>NUCLEOTIDE SEQUENCE [LARGE SCALE GENOMIC DNA]</scope>
    <source>
        <strain evidence="12 13">Colworth BL30</strain>
    </source>
</reference>
<keyword evidence="10" id="KW-1133">Transmembrane helix</keyword>
<keyword evidence="9" id="KW-0175">Coiled coil</keyword>
<evidence type="ECO:0000313" key="12">
    <source>
        <dbReference type="EMBL" id="NFJ10207.1"/>
    </source>
</evidence>
<keyword evidence="8" id="KW-0902">Two-component regulatory system</keyword>
<evidence type="ECO:0000256" key="8">
    <source>
        <dbReference type="ARBA" id="ARBA00023012"/>
    </source>
</evidence>
<dbReference type="PANTHER" id="PTHR24421:SF10">
    <property type="entry name" value="NITRATE_NITRITE SENSOR PROTEIN NARQ"/>
    <property type="match status" value="1"/>
</dbReference>
<gene>
    <name evidence="12" type="ORF">FC871_17355</name>
</gene>
<keyword evidence="3" id="KW-0597">Phosphoprotein</keyword>
<keyword evidence="10" id="KW-0472">Membrane</keyword>
<evidence type="ECO:0000256" key="1">
    <source>
        <dbReference type="ARBA" id="ARBA00000085"/>
    </source>
</evidence>
<evidence type="ECO:0000256" key="6">
    <source>
        <dbReference type="ARBA" id="ARBA00022777"/>
    </source>
</evidence>
<dbReference type="Proteomes" id="UP000480039">
    <property type="component" value="Unassembled WGS sequence"/>
</dbReference>
<evidence type="ECO:0000256" key="3">
    <source>
        <dbReference type="ARBA" id="ARBA00022553"/>
    </source>
</evidence>
<dbReference type="AlphaFoldDB" id="A0A846JDR8"/>
<keyword evidence="10" id="KW-0812">Transmembrane</keyword>
<feature type="transmembrane region" description="Helical" evidence="10">
    <location>
        <begin position="62"/>
        <end position="94"/>
    </location>
</feature>
<evidence type="ECO:0000256" key="2">
    <source>
        <dbReference type="ARBA" id="ARBA00012438"/>
    </source>
</evidence>
<organism evidence="12 13">
    <name type="scientific">Clostridium botulinum</name>
    <dbReference type="NCBI Taxonomy" id="1491"/>
    <lineage>
        <taxon>Bacteria</taxon>
        <taxon>Bacillati</taxon>
        <taxon>Bacillota</taxon>
        <taxon>Clostridia</taxon>
        <taxon>Eubacteriales</taxon>
        <taxon>Clostridiaceae</taxon>
        <taxon>Clostridium</taxon>
    </lineage>
</organism>
<dbReference type="GO" id="GO:0000155">
    <property type="term" value="F:phosphorelay sensor kinase activity"/>
    <property type="evidence" value="ECO:0007669"/>
    <property type="project" value="InterPro"/>
</dbReference>
<feature type="transmembrane region" description="Helical" evidence="10">
    <location>
        <begin position="137"/>
        <end position="155"/>
    </location>
</feature>
<feature type="transmembrane region" description="Helical" evidence="10">
    <location>
        <begin position="6"/>
        <end position="24"/>
    </location>
</feature>
<comment type="catalytic activity">
    <reaction evidence="1">
        <text>ATP + protein L-histidine = ADP + protein N-phospho-L-histidine.</text>
        <dbReference type="EC" id="2.7.13.3"/>
    </reaction>
</comment>
<evidence type="ECO:0000256" key="5">
    <source>
        <dbReference type="ARBA" id="ARBA00022741"/>
    </source>
</evidence>
<dbReference type="GO" id="GO:0046983">
    <property type="term" value="F:protein dimerization activity"/>
    <property type="evidence" value="ECO:0007669"/>
    <property type="project" value="InterPro"/>
</dbReference>
<evidence type="ECO:0000313" key="13">
    <source>
        <dbReference type="Proteomes" id="UP000480039"/>
    </source>
</evidence>
<dbReference type="EMBL" id="SWQE01000011">
    <property type="protein sequence ID" value="NFJ10207.1"/>
    <property type="molecule type" value="Genomic_DNA"/>
</dbReference>
<dbReference type="GO" id="GO:0016020">
    <property type="term" value="C:membrane"/>
    <property type="evidence" value="ECO:0007669"/>
    <property type="project" value="InterPro"/>
</dbReference>
<dbReference type="EC" id="2.7.13.3" evidence="2"/>
<feature type="domain" description="Signal transduction histidine kinase subgroup 3 dimerisation and phosphoacceptor" evidence="11">
    <location>
        <begin position="191"/>
        <end position="256"/>
    </location>
</feature>
<dbReference type="PANTHER" id="PTHR24421">
    <property type="entry name" value="NITRATE/NITRITE SENSOR PROTEIN NARX-RELATED"/>
    <property type="match status" value="1"/>
</dbReference>
<dbReference type="CDD" id="cd16917">
    <property type="entry name" value="HATPase_UhpB-NarQ-NarX-like"/>
    <property type="match status" value="1"/>
</dbReference>
<comment type="caution">
    <text evidence="12">The sequence shown here is derived from an EMBL/GenBank/DDBJ whole genome shotgun (WGS) entry which is preliminary data.</text>
</comment>
<keyword evidence="7" id="KW-0067">ATP-binding</keyword>
<proteinExistence type="predicted"/>
<dbReference type="Pfam" id="PF07730">
    <property type="entry name" value="HisKA_3"/>
    <property type="match status" value="1"/>
</dbReference>
<keyword evidence="5" id="KW-0547">Nucleotide-binding</keyword>
<sequence length="388" mass="44093">MPVSRKYLIVFKYFLLISIYIRIYCLYHNKIFIMILLLFFSTILMGNDYIRSTKLSIGSSYMYYSLLFTICGAAALTYFIKGFGANIYIFFPLIELLKLKGIRLKVLFIVHLLLFLMITILDLGIPNTIDRLSTLGISILGYFAVASIAYSVIVIRIEKEEVNQLNEKLQLANIKLQQYTLEVEELTASKERTMMAQELHDSLGHSLMALIMHLEFARKIYNAKPEKVNEVLAKSEDIAKSSISSLREAVNLLKEEREIKHFNDSIQGIINNFQMLNNIKIYFNTDKDLDNLSASIKNSMYKTIQESITNSIKHGKATEININITRGNLCIRLILNDNGVGCNKIIKSNGLIGIENRVASLNGSVKYHSNDNLGFGIDISIPILMEDV</sequence>
<dbReference type="InterPro" id="IPR036890">
    <property type="entry name" value="HATPase_C_sf"/>
</dbReference>
<evidence type="ECO:0000256" key="7">
    <source>
        <dbReference type="ARBA" id="ARBA00022840"/>
    </source>
</evidence>
<keyword evidence="4" id="KW-0808">Transferase</keyword>
<feature type="transmembrane region" description="Helical" evidence="10">
    <location>
        <begin position="106"/>
        <end position="125"/>
    </location>
</feature>